<dbReference type="PANTHER" id="PTHR40055">
    <property type="entry name" value="TRANSCRIPTIONAL REGULATOR YGIV-RELATED"/>
    <property type="match status" value="1"/>
</dbReference>
<evidence type="ECO:0000313" key="5">
    <source>
        <dbReference type="EMBL" id="KYN84556.1"/>
    </source>
</evidence>
<dbReference type="Gene3D" id="1.10.10.60">
    <property type="entry name" value="Homeodomain-like"/>
    <property type="match status" value="2"/>
</dbReference>
<dbReference type="InterPro" id="IPR029442">
    <property type="entry name" value="GyrI-like"/>
</dbReference>
<dbReference type="InterPro" id="IPR011256">
    <property type="entry name" value="Reg_factor_effector_dom_sf"/>
</dbReference>
<accession>A0A151KUK2</accession>
<evidence type="ECO:0000256" key="3">
    <source>
        <dbReference type="ARBA" id="ARBA00023163"/>
    </source>
</evidence>
<name>A0A151KUK2_9VIBR</name>
<keyword evidence="3" id="KW-0804">Transcription</keyword>
<dbReference type="PROSITE" id="PS00041">
    <property type="entry name" value="HTH_ARAC_FAMILY_1"/>
    <property type="match status" value="1"/>
</dbReference>
<dbReference type="AlphaFoldDB" id="A0A151KUK2"/>
<dbReference type="InterPro" id="IPR018062">
    <property type="entry name" value="HTH_AraC-typ_CS"/>
</dbReference>
<evidence type="ECO:0000256" key="1">
    <source>
        <dbReference type="ARBA" id="ARBA00023015"/>
    </source>
</evidence>
<keyword evidence="2" id="KW-0238">DNA-binding</keyword>
<dbReference type="EMBL" id="LOBR01000081">
    <property type="protein sequence ID" value="KYN84556.1"/>
    <property type="molecule type" value="Genomic_DNA"/>
</dbReference>
<dbReference type="GO" id="GO:0043565">
    <property type="term" value="F:sequence-specific DNA binding"/>
    <property type="evidence" value="ECO:0007669"/>
    <property type="project" value="InterPro"/>
</dbReference>
<comment type="caution">
    <text evidence="5">The sequence shown here is derived from an EMBL/GenBank/DDBJ whole genome shotgun (WGS) entry which is preliminary data.</text>
</comment>
<protein>
    <submittedName>
        <fullName evidence="5">AraC family transcriptional regulator</fullName>
    </submittedName>
</protein>
<feature type="domain" description="HTH araC/xylS-type" evidence="4">
    <location>
        <begin position="9"/>
        <end position="108"/>
    </location>
</feature>
<dbReference type="InterPro" id="IPR050908">
    <property type="entry name" value="SmbC-like"/>
</dbReference>
<dbReference type="Pfam" id="PF12833">
    <property type="entry name" value="HTH_18"/>
    <property type="match status" value="1"/>
</dbReference>
<keyword evidence="1" id="KW-0805">Transcription regulation</keyword>
<dbReference type="InterPro" id="IPR010499">
    <property type="entry name" value="AraC_E-bd"/>
</dbReference>
<dbReference type="SMART" id="SM00342">
    <property type="entry name" value="HTH_ARAC"/>
    <property type="match status" value="1"/>
</dbReference>
<dbReference type="InterPro" id="IPR009057">
    <property type="entry name" value="Homeodomain-like_sf"/>
</dbReference>
<dbReference type="PROSITE" id="PS01124">
    <property type="entry name" value="HTH_ARAC_FAMILY_2"/>
    <property type="match status" value="1"/>
</dbReference>
<dbReference type="InterPro" id="IPR018060">
    <property type="entry name" value="HTH_AraC"/>
</dbReference>
<gene>
    <name evidence="5" type="ORF">ATY37_05815</name>
</gene>
<proteinExistence type="predicted"/>
<dbReference type="PANTHER" id="PTHR40055:SF1">
    <property type="entry name" value="TRANSCRIPTIONAL REGULATOR YGIV-RELATED"/>
    <property type="match status" value="1"/>
</dbReference>
<dbReference type="SUPFAM" id="SSF55136">
    <property type="entry name" value="Probable bacterial effector-binding domain"/>
    <property type="match status" value="1"/>
</dbReference>
<dbReference type="SMART" id="SM00871">
    <property type="entry name" value="AraC_E_bind"/>
    <property type="match status" value="1"/>
</dbReference>
<dbReference type="InterPro" id="IPR020449">
    <property type="entry name" value="Tscrpt_reg_AraC-type_HTH"/>
</dbReference>
<sequence>MMRHERQIKKVCDFIDGHLDSRFSLEQLSAVAASSKYHFHRIFKSFMGISVMQYVLLSRMKRASFRLAFEPEFSVTEIAFEAQFESLEAFSRAFSRLFGQSPSQFRNQPEWHSWHSKFAYHPPKTGESVMDVKVVDFQQREVALIEHRGSPQRVYDTAAKFINWRKSTGLSPIKTSETFGIPYSDPNETADDEFRFDICGTHQGVVPENPFGVKASIIPAGRCAVAIHKGSHDSIADTVYYLYQTWLPDSGEELRDFPCFFHYLNFVHEVDEVDLLTEIYLPIK</sequence>
<dbReference type="SUPFAM" id="SSF46689">
    <property type="entry name" value="Homeodomain-like"/>
    <property type="match status" value="2"/>
</dbReference>
<reference evidence="6" key="1">
    <citation type="submission" date="2015-12" db="EMBL/GenBank/DDBJ databases">
        <authorList>
            <person name="Shamseldin A."/>
            <person name="Moawad H."/>
            <person name="Abd El-Rahim W.M."/>
            <person name="Sadowsky M.J."/>
        </authorList>
    </citation>
    <scope>NUCLEOTIDE SEQUENCE [LARGE SCALE GENOMIC DNA]</scope>
    <source>
        <strain evidence="6">2538-88</strain>
    </source>
</reference>
<evidence type="ECO:0000313" key="6">
    <source>
        <dbReference type="Proteomes" id="UP000075346"/>
    </source>
</evidence>
<dbReference type="Proteomes" id="UP000075346">
    <property type="component" value="Unassembled WGS sequence"/>
</dbReference>
<dbReference type="Gene3D" id="3.20.80.10">
    <property type="entry name" value="Regulatory factor, effector binding domain"/>
    <property type="match status" value="1"/>
</dbReference>
<dbReference type="RefSeq" id="WP_061897865.1">
    <property type="nucleotide sequence ID" value="NZ_CP195599.1"/>
</dbReference>
<dbReference type="Pfam" id="PF06445">
    <property type="entry name" value="GyrI-like"/>
    <property type="match status" value="1"/>
</dbReference>
<evidence type="ECO:0000259" key="4">
    <source>
        <dbReference type="PROSITE" id="PS01124"/>
    </source>
</evidence>
<dbReference type="GO" id="GO:0003700">
    <property type="term" value="F:DNA-binding transcription factor activity"/>
    <property type="evidence" value="ECO:0007669"/>
    <property type="project" value="InterPro"/>
</dbReference>
<organism evidence="5 6">
    <name type="scientific">Vibrio cidicii</name>
    <dbReference type="NCBI Taxonomy" id="1763883"/>
    <lineage>
        <taxon>Bacteria</taxon>
        <taxon>Pseudomonadati</taxon>
        <taxon>Pseudomonadota</taxon>
        <taxon>Gammaproteobacteria</taxon>
        <taxon>Vibrionales</taxon>
        <taxon>Vibrionaceae</taxon>
        <taxon>Vibrio</taxon>
    </lineage>
</organism>
<evidence type="ECO:0000256" key="2">
    <source>
        <dbReference type="ARBA" id="ARBA00023125"/>
    </source>
</evidence>
<dbReference type="PRINTS" id="PR00032">
    <property type="entry name" value="HTHARAC"/>
</dbReference>